<dbReference type="EMBL" id="CAVMJV010000001">
    <property type="protein sequence ID" value="CAK5007549.1"/>
    <property type="molecule type" value="Genomic_DNA"/>
</dbReference>
<gene>
    <name evidence="1" type="ORF">MENTE1834_LOCUS808</name>
</gene>
<evidence type="ECO:0000313" key="2">
    <source>
        <dbReference type="Proteomes" id="UP001497535"/>
    </source>
</evidence>
<reference evidence="1" key="1">
    <citation type="submission" date="2023-11" db="EMBL/GenBank/DDBJ databases">
        <authorList>
            <person name="Poullet M."/>
        </authorList>
    </citation>
    <scope>NUCLEOTIDE SEQUENCE</scope>
    <source>
        <strain evidence="1">E1834</strain>
    </source>
</reference>
<evidence type="ECO:0000313" key="1">
    <source>
        <dbReference type="EMBL" id="CAK5007549.1"/>
    </source>
</evidence>
<name>A0ACB0XLH2_MELEN</name>
<protein>
    <submittedName>
        <fullName evidence="1">Uncharacterized protein</fullName>
    </submittedName>
</protein>
<keyword evidence="2" id="KW-1185">Reference proteome</keyword>
<dbReference type="Proteomes" id="UP001497535">
    <property type="component" value="Unassembled WGS sequence"/>
</dbReference>
<organism evidence="1 2">
    <name type="scientific">Meloidogyne enterolobii</name>
    <name type="common">Root-knot nematode worm</name>
    <name type="synonym">Meloidogyne mayaguensis</name>
    <dbReference type="NCBI Taxonomy" id="390850"/>
    <lineage>
        <taxon>Eukaryota</taxon>
        <taxon>Metazoa</taxon>
        <taxon>Ecdysozoa</taxon>
        <taxon>Nematoda</taxon>
        <taxon>Chromadorea</taxon>
        <taxon>Rhabditida</taxon>
        <taxon>Tylenchina</taxon>
        <taxon>Tylenchomorpha</taxon>
        <taxon>Tylenchoidea</taxon>
        <taxon>Meloidogynidae</taxon>
        <taxon>Meloidogyninae</taxon>
        <taxon>Meloidogyne</taxon>
    </lineage>
</organism>
<accession>A0ACB0XLH2</accession>
<proteinExistence type="predicted"/>
<sequence length="150" mass="16441">MQQSRSWIFKNTLLTGGCASVRGSKLSTFSDGGPTNVLDSRVYHHGGAISGHLRTGSTQLSSPFVSVRGIYCGGGLSFSTFAGRDSSNVSVCFGNCEDFWYYCQTSKLFVHFLFIFWGPGNLNSYHIFIFLNCPNLGSSCLPACSFFRKL</sequence>
<comment type="caution">
    <text evidence="1">The sequence shown here is derived from an EMBL/GenBank/DDBJ whole genome shotgun (WGS) entry which is preliminary data.</text>
</comment>